<protein>
    <submittedName>
        <fullName evidence="6">IucA/IucC family siderophore biosynthesis protein</fullName>
    </submittedName>
</protein>
<dbReference type="RefSeq" id="WP_196196739.1">
    <property type="nucleotide sequence ID" value="NZ_JADPRT010000012.1"/>
</dbReference>
<dbReference type="Gene3D" id="6.10.250.3370">
    <property type="match status" value="1"/>
</dbReference>
<dbReference type="PANTHER" id="PTHR34384:SF5">
    <property type="entry name" value="L-2,3-DIAMINOPROPANOATE--CITRATE LIGASE"/>
    <property type="match status" value="1"/>
</dbReference>
<evidence type="ECO:0000256" key="2">
    <source>
        <dbReference type="ARBA" id="ARBA00007832"/>
    </source>
</evidence>
<accession>A0A931FH75</accession>
<reference evidence="6" key="1">
    <citation type="submission" date="2020-11" db="EMBL/GenBank/DDBJ databases">
        <title>Isolation and identification of active actinomycetes.</title>
        <authorList>
            <person name="Yu B."/>
        </authorList>
    </citation>
    <scope>NUCLEOTIDE SEQUENCE</scope>
    <source>
        <strain evidence="6">NEAU-YB345</strain>
    </source>
</reference>
<evidence type="ECO:0000256" key="3">
    <source>
        <dbReference type="SAM" id="MobiDB-lite"/>
    </source>
</evidence>
<evidence type="ECO:0000313" key="7">
    <source>
        <dbReference type="Proteomes" id="UP000657385"/>
    </source>
</evidence>
<evidence type="ECO:0000259" key="5">
    <source>
        <dbReference type="Pfam" id="PF06276"/>
    </source>
</evidence>
<dbReference type="Pfam" id="PF04183">
    <property type="entry name" value="IucA_IucC"/>
    <property type="match status" value="1"/>
</dbReference>
<evidence type="ECO:0000256" key="1">
    <source>
        <dbReference type="ARBA" id="ARBA00004924"/>
    </source>
</evidence>
<dbReference type="EMBL" id="JADPRT010000012">
    <property type="protein sequence ID" value="MBF9071571.1"/>
    <property type="molecule type" value="Genomic_DNA"/>
</dbReference>
<dbReference type="InterPro" id="IPR037455">
    <property type="entry name" value="LucA/IucC-like"/>
</dbReference>
<dbReference type="Proteomes" id="UP000657385">
    <property type="component" value="Unassembled WGS sequence"/>
</dbReference>
<proteinExistence type="inferred from homology"/>
<feature type="compositionally biased region" description="Pro residues" evidence="3">
    <location>
        <begin position="532"/>
        <end position="542"/>
    </location>
</feature>
<dbReference type="Pfam" id="PF06276">
    <property type="entry name" value="FhuF"/>
    <property type="match status" value="1"/>
</dbReference>
<dbReference type="AlphaFoldDB" id="A0A931FH75"/>
<feature type="region of interest" description="Disordered" evidence="3">
    <location>
        <begin position="520"/>
        <end position="542"/>
    </location>
</feature>
<dbReference type="InterPro" id="IPR022770">
    <property type="entry name" value="IucA/IucC-like_C"/>
</dbReference>
<comment type="caution">
    <text evidence="6">The sequence shown here is derived from an EMBL/GenBank/DDBJ whole genome shotgun (WGS) entry which is preliminary data.</text>
</comment>
<sequence>MHATDSPVLRPAEAVFAAELHRVRPELDAGFAAELPGARAAVLARLWRALRLEPLPLSAADRARLSGPDRRAYDIGAPDPGYAVRLGATAYTHPAALLEALRLPGSDTLLGEIEHSVVSLALSRAGARARSERKPVGLIDSTDSIDLAAAELITAERSIVDGHPYHPCCRSRPGFSVADQLAYAPEHGADIELELIAVPERDALLTGAWPEALRDRASGTLLLPAHPWQARTVLPPLGFAPSGRRLTAAPLMSVRTLAPLATTGPHLKTSLSLRMTSSIRDISGGSVRNALAVSGLLDAVVGRLDGSLRITRNLASCAALVDAEPSPDLAVIVRQPPTEGLREGERVLPLAALAERPPTGLSAARWLTAFARLAWPALLRLLDWGVALEAHGQNLLVVLDPADRPVRLVYRDLADIRVSPARLARAGIDHPPVTGHVVSDDPVVLHRKLFGSLVGGAFGGLVSGFGGGDRSMEARLWQTVAAEARAAAAQVLHDPADRDALLHEPLPLKALTLMRLDGTAPGDRWTTADNPLVPPDGQPQAW</sequence>
<organism evidence="6 7">
    <name type="scientific">Streptacidiphilus fuscans</name>
    <dbReference type="NCBI Taxonomy" id="2789292"/>
    <lineage>
        <taxon>Bacteria</taxon>
        <taxon>Bacillati</taxon>
        <taxon>Actinomycetota</taxon>
        <taxon>Actinomycetes</taxon>
        <taxon>Kitasatosporales</taxon>
        <taxon>Streptomycetaceae</taxon>
        <taxon>Streptacidiphilus</taxon>
    </lineage>
</organism>
<comment type="similarity">
    <text evidence="2">Belongs to the IucA/IucC family.</text>
</comment>
<comment type="pathway">
    <text evidence="1">Siderophore biosynthesis.</text>
</comment>
<evidence type="ECO:0000259" key="4">
    <source>
        <dbReference type="Pfam" id="PF04183"/>
    </source>
</evidence>
<feature type="domain" description="Aerobactin siderophore biosynthesis IucA/IucC N-terminal" evidence="4">
    <location>
        <begin position="152"/>
        <end position="354"/>
    </location>
</feature>
<dbReference type="GO" id="GO:0016881">
    <property type="term" value="F:acid-amino acid ligase activity"/>
    <property type="evidence" value="ECO:0007669"/>
    <property type="project" value="UniProtKB-ARBA"/>
</dbReference>
<dbReference type="GO" id="GO:0019290">
    <property type="term" value="P:siderophore biosynthetic process"/>
    <property type="evidence" value="ECO:0007669"/>
    <property type="project" value="InterPro"/>
</dbReference>
<name>A0A931FH75_9ACTN</name>
<feature type="domain" description="Aerobactin siderophore biosynthesis IucA/IucC-like C-terminal" evidence="5">
    <location>
        <begin position="365"/>
        <end position="516"/>
    </location>
</feature>
<keyword evidence="7" id="KW-1185">Reference proteome</keyword>
<gene>
    <name evidence="6" type="ORF">I2501_26470</name>
</gene>
<dbReference type="Gene3D" id="1.10.510.40">
    <property type="match status" value="1"/>
</dbReference>
<dbReference type="PANTHER" id="PTHR34384">
    <property type="entry name" value="L-2,3-DIAMINOPROPANOATE--CITRATE LIGASE"/>
    <property type="match status" value="1"/>
</dbReference>
<dbReference type="InterPro" id="IPR007310">
    <property type="entry name" value="Aerobactin_biosyn_IucA/IucC_N"/>
</dbReference>
<evidence type="ECO:0000313" key="6">
    <source>
        <dbReference type="EMBL" id="MBF9071571.1"/>
    </source>
</evidence>